<feature type="transmembrane region" description="Helical" evidence="12">
    <location>
        <begin position="227"/>
        <end position="246"/>
    </location>
</feature>
<keyword evidence="8" id="KW-0406">Ion transport</keyword>
<dbReference type="PROSITE" id="PS50283">
    <property type="entry name" value="NA_SOLUT_SYMP_3"/>
    <property type="match status" value="1"/>
</dbReference>
<keyword evidence="3" id="KW-0813">Transport</keyword>
<evidence type="ECO:0000256" key="6">
    <source>
        <dbReference type="ARBA" id="ARBA00022989"/>
    </source>
</evidence>
<keyword evidence="9 12" id="KW-0472">Membrane</keyword>
<evidence type="ECO:0000256" key="11">
    <source>
        <dbReference type="RuleBase" id="RU362091"/>
    </source>
</evidence>
<evidence type="ECO:0000256" key="10">
    <source>
        <dbReference type="ARBA" id="ARBA00023201"/>
    </source>
</evidence>
<comment type="similarity">
    <text evidence="2 11">Belongs to the sodium:solute symporter (SSF) (TC 2.A.21) family.</text>
</comment>
<feature type="transmembrane region" description="Helical" evidence="12">
    <location>
        <begin position="188"/>
        <end position="207"/>
    </location>
</feature>
<evidence type="ECO:0000256" key="7">
    <source>
        <dbReference type="ARBA" id="ARBA00023053"/>
    </source>
</evidence>
<comment type="caution">
    <text evidence="13">The sequence shown here is derived from an EMBL/GenBank/DDBJ whole genome shotgun (WGS) entry which is preliminary data.</text>
</comment>
<dbReference type="PANTHER" id="PTHR42985">
    <property type="entry name" value="SODIUM-COUPLED MONOCARBOXYLATE TRANSPORTER"/>
    <property type="match status" value="1"/>
</dbReference>
<dbReference type="OrthoDB" id="9810181at2"/>
<protein>
    <submittedName>
        <fullName evidence="13">SSS sodium solute transporter superfamily</fullName>
    </submittedName>
</protein>
<organism evidence="13 14">
    <name type="scientific">Rhodopirellula maiorica SM1</name>
    <dbReference type="NCBI Taxonomy" id="1265738"/>
    <lineage>
        <taxon>Bacteria</taxon>
        <taxon>Pseudomonadati</taxon>
        <taxon>Planctomycetota</taxon>
        <taxon>Planctomycetia</taxon>
        <taxon>Pirellulales</taxon>
        <taxon>Pirellulaceae</taxon>
        <taxon>Novipirellula</taxon>
    </lineage>
</organism>
<evidence type="ECO:0000256" key="4">
    <source>
        <dbReference type="ARBA" id="ARBA00022475"/>
    </source>
</evidence>
<dbReference type="AlphaFoldDB" id="M5RPE3"/>
<dbReference type="InterPro" id="IPR001734">
    <property type="entry name" value="Na/solute_symporter"/>
</dbReference>
<dbReference type="GO" id="GO:0006814">
    <property type="term" value="P:sodium ion transport"/>
    <property type="evidence" value="ECO:0007669"/>
    <property type="project" value="UniProtKB-KW"/>
</dbReference>
<evidence type="ECO:0000313" key="13">
    <source>
        <dbReference type="EMBL" id="EMI21208.1"/>
    </source>
</evidence>
<proteinExistence type="inferred from homology"/>
<feature type="transmembrane region" description="Helical" evidence="12">
    <location>
        <begin position="441"/>
        <end position="463"/>
    </location>
</feature>
<reference evidence="13 14" key="1">
    <citation type="journal article" date="2013" name="Mar. Genomics">
        <title>Expression of sulfatases in Rhodopirellula baltica and the diversity of sulfatases in the genus Rhodopirellula.</title>
        <authorList>
            <person name="Wegner C.E."/>
            <person name="Richter-Heitmann T."/>
            <person name="Klindworth A."/>
            <person name="Klockow C."/>
            <person name="Richter M."/>
            <person name="Achstetter T."/>
            <person name="Glockner F.O."/>
            <person name="Harder J."/>
        </authorList>
    </citation>
    <scope>NUCLEOTIDE SEQUENCE [LARGE SCALE GENOMIC DNA]</scope>
    <source>
        <strain evidence="13 14">SM1</strain>
    </source>
</reference>
<feature type="transmembrane region" description="Helical" evidence="12">
    <location>
        <begin position="12"/>
        <end position="30"/>
    </location>
</feature>
<keyword evidence="7" id="KW-0915">Sodium</keyword>
<dbReference type="PANTHER" id="PTHR42985:SF32">
    <property type="entry name" value="SODIUM IODIDE SYMPORTER"/>
    <property type="match status" value="1"/>
</dbReference>
<evidence type="ECO:0000256" key="2">
    <source>
        <dbReference type="ARBA" id="ARBA00006434"/>
    </source>
</evidence>
<feature type="transmembrane region" description="Helical" evidence="12">
    <location>
        <begin position="119"/>
        <end position="144"/>
    </location>
</feature>
<feature type="transmembrane region" description="Helical" evidence="12">
    <location>
        <begin position="80"/>
        <end position="98"/>
    </location>
</feature>
<feature type="transmembrane region" description="Helical" evidence="12">
    <location>
        <begin position="50"/>
        <end position="68"/>
    </location>
</feature>
<feature type="transmembrane region" description="Helical" evidence="12">
    <location>
        <begin position="156"/>
        <end position="181"/>
    </location>
</feature>
<evidence type="ECO:0000256" key="5">
    <source>
        <dbReference type="ARBA" id="ARBA00022692"/>
    </source>
</evidence>
<keyword evidence="6 12" id="KW-1133">Transmembrane helix</keyword>
<feature type="transmembrane region" description="Helical" evidence="12">
    <location>
        <begin position="412"/>
        <end position="435"/>
    </location>
</feature>
<dbReference type="NCBIfam" id="TIGR00813">
    <property type="entry name" value="sss"/>
    <property type="match status" value="1"/>
</dbReference>
<feature type="transmembrane region" description="Helical" evidence="12">
    <location>
        <begin position="367"/>
        <end position="391"/>
    </location>
</feature>
<sequence>MIAAVFFTGVDWFVLSGYFVAIMALGLFFWRRNNTADQFTAGGRTLPGWLCGLSIFATYLSSISYLALPGKAFVDNWNAFAFSLALPFAAAIAVRFFLPLYRQSGEVSAYSLLENRFGLWARLYASCFYLLFQIARIGVVMYLMALPMAVLFGWDIRIVIIVTGIIVTIYSFVGGIVAVIWADAIQAVVLLAGALLALGILLFDMPGGPSEVIEVANRNEKFSLGSTSLFAVSQPTLWVVLAYGLFDNLRNFGVDQSYVQRYIAASTDREAAKSVWFGALLYVPVSALFLFIGSSLFAYYESHPEQTQEVRVIVAEQKMMQAGIATDAPEYASRLNETIDGLSEKDLGDRVFPHFIASNLPMGARGLLIAAVFAAAMSTVSTSLNSSATLVMSDFYKRLLRPESSDTEHVRVLRASTIAWGAMGTVMALALVRLTESALDIWWILSAVLGAAIIGLFLLGIIVPKIRGGAAVLVLISGMLLIAWMAASQTDYWPTQLDRIASPFHPLLVIVIGPSAIILLGSLVAIFSSEKTTDSVQE</sequence>
<dbReference type="InterPro" id="IPR038377">
    <property type="entry name" value="Na/Glc_symporter_sf"/>
</dbReference>
<gene>
    <name evidence="13" type="ORF">RMSM_01869</name>
</gene>
<dbReference type="PATRIC" id="fig|1265738.3.peg.1861"/>
<evidence type="ECO:0000313" key="14">
    <source>
        <dbReference type="Proteomes" id="UP000011991"/>
    </source>
</evidence>
<evidence type="ECO:0000256" key="9">
    <source>
        <dbReference type="ARBA" id="ARBA00023136"/>
    </source>
</evidence>
<dbReference type="RefSeq" id="WP_008694228.1">
    <property type="nucleotide sequence ID" value="NZ_ANOG01000269.1"/>
</dbReference>
<keyword evidence="14" id="KW-1185">Reference proteome</keyword>
<keyword evidence="10" id="KW-0739">Sodium transport</keyword>
<keyword evidence="4" id="KW-1003">Cell membrane</keyword>
<evidence type="ECO:0000256" key="12">
    <source>
        <dbReference type="SAM" id="Phobius"/>
    </source>
</evidence>
<comment type="subcellular location">
    <subcellularLocation>
        <location evidence="1">Cell membrane</location>
        <topology evidence="1">Multi-pass membrane protein</topology>
    </subcellularLocation>
</comment>
<keyword evidence="5 12" id="KW-0812">Transmembrane</keyword>
<name>M5RPE3_9BACT</name>
<evidence type="ECO:0000256" key="3">
    <source>
        <dbReference type="ARBA" id="ARBA00022448"/>
    </source>
</evidence>
<evidence type="ECO:0000256" key="1">
    <source>
        <dbReference type="ARBA" id="ARBA00004651"/>
    </source>
</evidence>
<feature type="transmembrane region" description="Helical" evidence="12">
    <location>
        <begin position="507"/>
        <end position="527"/>
    </location>
</feature>
<dbReference type="Gene3D" id="1.20.1730.10">
    <property type="entry name" value="Sodium/glucose cotransporter"/>
    <property type="match status" value="1"/>
</dbReference>
<dbReference type="Pfam" id="PF00474">
    <property type="entry name" value="SSF"/>
    <property type="match status" value="1"/>
</dbReference>
<dbReference type="GO" id="GO:0005886">
    <property type="term" value="C:plasma membrane"/>
    <property type="evidence" value="ECO:0007669"/>
    <property type="project" value="UniProtKB-SubCell"/>
</dbReference>
<dbReference type="InterPro" id="IPR051163">
    <property type="entry name" value="Sodium:Solute_Symporter_SSF"/>
</dbReference>
<evidence type="ECO:0000256" key="8">
    <source>
        <dbReference type="ARBA" id="ARBA00023065"/>
    </source>
</evidence>
<dbReference type="GO" id="GO:0015293">
    <property type="term" value="F:symporter activity"/>
    <property type="evidence" value="ECO:0007669"/>
    <property type="project" value="TreeGrafter"/>
</dbReference>
<dbReference type="EMBL" id="ANOG01000269">
    <property type="protein sequence ID" value="EMI21208.1"/>
    <property type="molecule type" value="Genomic_DNA"/>
</dbReference>
<dbReference type="CDD" id="cd11495">
    <property type="entry name" value="SLC5sbd_NIS-like_u3"/>
    <property type="match status" value="1"/>
</dbReference>
<feature type="transmembrane region" description="Helical" evidence="12">
    <location>
        <begin position="279"/>
        <end position="300"/>
    </location>
</feature>
<dbReference type="Proteomes" id="UP000011991">
    <property type="component" value="Unassembled WGS sequence"/>
</dbReference>
<accession>M5RPE3</accession>
<feature type="transmembrane region" description="Helical" evidence="12">
    <location>
        <begin position="470"/>
        <end position="487"/>
    </location>
</feature>